<proteinExistence type="predicted"/>
<evidence type="ECO:0000313" key="1">
    <source>
        <dbReference type="EnsemblMetazoa" id="SMAR002620-PA"/>
    </source>
</evidence>
<dbReference type="HOGENOM" id="CLU_2040979_0_0_1"/>
<dbReference type="EMBL" id="JH431195">
    <property type="status" value="NOT_ANNOTATED_CDS"/>
    <property type="molecule type" value="Genomic_DNA"/>
</dbReference>
<keyword evidence="2" id="KW-1185">Reference proteome</keyword>
<reference evidence="1" key="2">
    <citation type="submission" date="2015-02" db="UniProtKB">
        <authorList>
            <consortium name="EnsemblMetazoa"/>
        </authorList>
    </citation>
    <scope>IDENTIFICATION</scope>
</reference>
<protein>
    <submittedName>
        <fullName evidence="1">Uncharacterized protein</fullName>
    </submittedName>
</protein>
<accession>T1INN7</accession>
<dbReference type="EnsemblMetazoa" id="SMAR002620-RA">
    <property type="protein sequence ID" value="SMAR002620-PA"/>
    <property type="gene ID" value="SMAR002620"/>
</dbReference>
<reference evidence="2" key="1">
    <citation type="submission" date="2011-05" db="EMBL/GenBank/DDBJ databases">
        <authorList>
            <person name="Richards S.R."/>
            <person name="Qu J."/>
            <person name="Jiang H."/>
            <person name="Jhangiani S.N."/>
            <person name="Agravi P."/>
            <person name="Goodspeed R."/>
            <person name="Gross S."/>
            <person name="Mandapat C."/>
            <person name="Jackson L."/>
            <person name="Mathew T."/>
            <person name="Pu L."/>
            <person name="Thornton R."/>
            <person name="Saada N."/>
            <person name="Wilczek-Boney K.B."/>
            <person name="Lee S."/>
            <person name="Kovar C."/>
            <person name="Wu Y."/>
            <person name="Scherer S.E."/>
            <person name="Worley K.C."/>
            <person name="Muzny D.M."/>
            <person name="Gibbs R."/>
        </authorList>
    </citation>
    <scope>NUCLEOTIDE SEQUENCE</scope>
    <source>
        <strain evidence="2">Brora</strain>
    </source>
</reference>
<dbReference type="Proteomes" id="UP000014500">
    <property type="component" value="Unassembled WGS sequence"/>
</dbReference>
<organism evidence="1 2">
    <name type="scientific">Strigamia maritima</name>
    <name type="common">European centipede</name>
    <name type="synonym">Geophilus maritimus</name>
    <dbReference type="NCBI Taxonomy" id="126957"/>
    <lineage>
        <taxon>Eukaryota</taxon>
        <taxon>Metazoa</taxon>
        <taxon>Ecdysozoa</taxon>
        <taxon>Arthropoda</taxon>
        <taxon>Myriapoda</taxon>
        <taxon>Chilopoda</taxon>
        <taxon>Pleurostigmophora</taxon>
        <taxon>Geophilomorpha</taxon>
        <taxon>Linotaeniidae</taxon>
        <taxon>Strigamia</taxon>
    </lineage>
</organism>
<evidence type="ECO:0000313" key="2">
    <source>
        <dbReference type="Proteomes" id="UP000014500"/>
    </source>
</evidence>
<sequence>MGMKNLFFCINFSKYHYITLSSDFYRQAKVALIVKRATQQTTVAADDSTTQEHALRLGDYFRFKRNFQENHRNGFISGFLQTRNEYGPMILIDPYYFIRGCEDASTDVQIITTFNFIFSID</sequence>
<name>T1INN7_STRMM</name>
<dbReference type="AlphaFoldDB" id="T1INN7"/>